<organism evidence="4 5">
    <name type="scientific">Nocardia acididurans</name>
    <dbReference type="NCBI Taxonomy" id="2802282"/>
    <lineage>
        <taxon>Bacteria</taxon>
        <taxon>Bacillati</taxon>
        <taxon>Actinomycetota</taxon>
        <taxon>Actinomycetes</taxon>
        <taxon>Mycobacteriales</taxon>
        <taxon>Nocardiaceae</taxon>
        <taxon>Nocardia</taxon>
    </lineage>
</organism>
<dbReference type="CDD" id="cd00060">
    <property type="entry name" value="FHA"/>
    <property type="match status" value="1"/>
</dbReference>
<gene>
    <name evidence="4" type="ORF">JK358_07715</name>
</gene>
<dbReference type="SUPFAM" id="SSF49879">
    <property type="entry name" value="SMAD/FHA domain"/>
    <property type="match status" value="1"/>
</dbReference>
<dbReference type="InterPro" id="IPR050923">
    <property type="entry name" value="Cell_Proc_Reg/RNA_Proc"/>
</dbReference>
<dbReference type="InterPro" id="IPR008984">
    <property type="entry name" value="SMAD_FHA_dom_sf"/>
</dbReference>
<dbReference type="SMART" id="SM00240">
    <property type="entry name" value="FHA"/>
    <property type="match status" value="1"/>
</dbReference>
<dbReference type="EMBL" id="JAERRJ010000002">
    <property type="protein sequence ID" value="MBL1074282.1"/>
    <property type="molecule type" value="Genomic_DNA"/>
</dbReference>
<feature type="compositionally biased region" description="Pro residues" evidence="2">
    <location>
        <begin position="70"/>
        <end position="87"/>
    </location>
</feature>
<evidence type="ECO:0000256" key="2">
    <source>
        <dbReference type="SAM" id="MobiDB-lite"/>
    </source>
</evidence>
<dbReference type="Proteomes" id="UP000602198">
    <property type="component" value="Unassembled WGS sequence"/>
</dbReference>
<proteinExistence type="predicted"/>
<feature type="domain" description="FHA" evidence="3">
    <location>
        <begin position="165"/>
        <end position="223"/>
    </location>
</feature>
<evidence type="ECO:0000313" key="5">
    <source>
        <dbReference type="Proteomes" id="UP000602198"/>
    </source>
</evidence>
<dbReference type="Pfam" id="PF00498">
    <property type="entry name" value="FHA"/>
    <property type="match status" value="1"/>
</dbReference>
<keyword evidence="5" id="KW-1185">Reference proteome</keyword>
<protein>
    <submittedName>
        <fullName evidence="4">FHA domain-containing protein</fullName>
    </submittedName>
</protein>
<evidence type="ECO:0000259" key="3">
    <source>
        <dbReference type="PROSITE" id="PS50006"/>
    </source>
</evidence>
<evidence type="ECO:0000313" key="4">
    <source>
        <dbReference type="EMBL" id="MBL1074282.1"/>
    </source>
</evidence>
<dbReference type="Gene3D" id="2.60.200.20">
    <property type="match status" value="1"/>
</dbReference>
<name>A0ABS1M0U0_9NOCA</name>
<comment type="caution">
    <text evidence="4">The sequence shown here is derived from an EMBL/GenBank/DDBJ whole genome shotgun (WGS) entry which is preliminary data.</text>
</comment>
<dbReference type="InterPro" id="IPR000253">
    <property type="entry name" value="FHA_dom"/>
</dbReference>
<sequence>MAACPKGHESDATDYCDICGWPMEQSAAPGGPQTVACPECGVPVDGRFCENCGYDIVLGGPQPRPGTSAPAPPSSTPAPSSGTPPAPGSAMRYPVPQPVSVESDPHEIEGRTIGPPPPGLTWVATITSDRAHFDRMRAQNGPDLARVEFPDYYPERRILLNGTDILIGKSSGSQGLHPEIDLSIPPSDIAVSRSHAVLHTTGDALTVTDLGSTNGTCLNGSARPIPAKTPVPLRHGDRIHLGGWTTITVTLESR</sequence>
<dbReference type="RefSeq" id="WP_201945092.1">
    <property type="nucleotide sequence ID" value="NZ_JAERRJ010000002.1"/>
</dbReference>
<dbReference type="PANTHER" id="PTHR23308">
    <property type="entry name" value="NUCLEAR INHIBITOR OF PROTEIN PHOSPHATASE-1"/>
    <property type="match status" value="1"/>
</dbReference>
<evidence type="ECO:0000256" key="1">
    <source>
        <dbReference type="ARBA" id="ARBA00022553"/>
    </source>
</evidence>
<dbReference type="PROSITE" id="PS50006">
    <property type="entry name" value="FHA_DOMAIN"/>
    <property type="match status" value="1"/>
</dbReference>
<reference evidence="4 5" key="1">
    <citation type="submission" date="2021-01" db="EMBL/GenBank/DDBJ databases">
        <title>WGS of actinomycetes isolated from Thailand.</title>
        <authorList>
            <person name="Thawai C."/>
        </authorList>
    </citation>
    <scope>NUCLEOTIDE SEQUENCE [LARGE SCALE GENOMIC DNA]</scope>
    <source>
        <strain evidence="4 5">LPG 2</strain>
    </source>
</reference>
<feature type="region of interest" description="Disordered" evidence="2">
    <location>
        <begin position="63"/>
        <end position="95"/>
    </location>
</feature>
<keyword evidence="1" id="KW-0597">Phosphoprotein</keyword>
<accession>A0ABS1M0U0</accession>